<evidence type="ECO:0000313" key="2">
    <source>
        <dbReference type="EMBL" id="CAD9121226.1"/>
    </source>
</evidence>
<evidence type="ECO:0000256" key="1">
    <source>
        <dbReference type="SAM" id="MobiDB-lite"/>
    </source>
</evidence>
<proteinExistence type="predicted"/>
<feature type="region of interest" description="Disordered" evidence="1">
    <location>
        <begin position="1"/>
        <end position="94"/>
    </location>
</feature>
<gene>
    <name evidence="2" type="ORF">NDES1114_LOCUS17457</name>
</gene>
<reference evidence="2" key="1">
    <citation type="submission" date="2021-01" db="EMBL/GenBank/DDBJ databases">
        <authorList>
            <person name="Corre E."/>
            <person name="Pelletier E."/>
            <person name="Niang G."/>
            <person name="Scheremetjew M."/>
            <person name="Finn R."/>
            <person name="Kale V."/>
            <person name="Holt S."/>
            <person name="Cochrane G."/>
            <person name="Meng A."/>
            <person name="Brown T."/>
            <person name="Cohen L."/>
        </authorList>
    </citation>
    <scope>NUCLEOTIDE SEQUENCE</scope>
    <source>
        <strain evidence="2">CCAP 1951/1</strain>
    </source>
</reference>
<accession>A0A7S1Q723</accession>
<dbReference type="EMBL" id="HBGF01026401">
    <property type="protein sequence ID" value="CAD9121226.1"/>
    <property type="molecule type" value="Transcribed_RNA"/>
</dbReference>
<dbReference type="AlphaFoldDB" id="A0A7S1Q723"/>
<name>A0A7S1Q723_NEODS</name>
<protein>
    <submittedName>
        <fullName evidence="2">Uncharacterized protein</fullName>
    </submittedName>
</protein>
<sequence>MPSQHEEAVNPNPRHRFGTPSDPNVGRPKPDAPAAGTTQVQSVEHGRGPNTAAPEPSMRRAPPWRATNILPLTEPRANRFIPEPAQGKWSRQSSNPPYFLAPAAVLPKRDAVDWATEAS</sequence>
<organism evidence="2">
    <name type="scientific">Neobodo designis</name>
    <name type="common">Flagellated protozoan</name>
    <name type="synonym">Bodo designis</name>
    <dbReference type="NCBI Taxonomy" id="312471"/>
    <lineage>
        <taxon>Eukaryota</taxon>
        <taxon>Discoba</taxon>
        <taxon>Euglenozoa</taxon>
        <taxon>Kinetoplastea</taxon>
        <taxon>Metakinetoplastina</taxon>
        <taxon>Neobodonida</taxon>
        <taxon>Neobodo</taxon>
    </lineage>
</organism>